<reference evidence="2" key="1">
    <citation type="journal article" date="2014" name="Front. Microbiol.">
        <title>High frequency of phylogenetically diverse reductive dehalogenase-homologous genes in deep subseafloor sedimentary metagenomes.</title>
        <authorList>
            <person name="Kawai M."/>
            <person name="Futagami T."/>
            <person name="Toyoda A."/>
            <person name="Takaki Y."/>
            <person name="Nishi S."/>
            <person name="Hori S."/>
            <person name="Arai W."/>
            <person name="Tsubouchi T."/>
            <person name="Morono Y."/>
            <person name="Uchiyama I."/>
            <person name="Ito T."/>
            <person name="Fujiyama A."/>
            <person name="Inagaki F."/>
            <person name="Takami H."/>
        </authorList>
    </citation>
    <scope>NUCLEOTIDE SEQUENCE</scope>
    <source>
        <strain evidence="2">Expedition CK06-06</strain>
    </source>
</reference>
<dbReference type="InterPro" id="IPR051319">
    <property type="entry name" value="Oligoribo/pAp-PDE_c-di-AMP_PDE"/>
</dbReference>
<name>X0X560_9ZZZZ</name>
<accession>X0X560</accession>
<dbReference type="PANTHER" id="PTHR47618">
    <property type="entry name" value="BIFUNCTIONAL OLIGORIBONUCLEASE AND PAP PHOSPHATASE NRNA"/>
    <property type="match status" value="1"/>
</dbReference>
<organism evidence="2">
    <name type="scientific">marine sediment metagenome</name>
    <dbReference type="NCBI Taxonomy" id="412755"/>
    <lineage>
        <taxon>unclassified sequences</taxon>
        <taxon>metagenomes</taxon>
        <taxon>ecological metagenomes</taxon>
    </lineage>
</organism>
<feature type="non-terminal residue" evidence="2">
    <location>
        <position position="257"/>
    </location>
</feature>
<gene>
    <name evidence="2" type="ORF">S01H1_56644</name>
</gene>
<dbReference type="SUPFAM" id="SSF64182">
    <property type="entry name" value="DHH phosphoesterases"/>
    <property type="match status" value="1"/>
</dbReference>
<feature type="domain" description="DDH" evidence="1">
    <location>
        <begin position="13"/>
        <end position="139"/>
    </location>
</feature>
<dbReference type="InterPro" id="IPR001667">
    <property type="entry name" value="DDH_dom"/>
</dbReference>
<dbReference type="Gene3D" id="3.90.1640.10">
    <property type="entry name" value="inorganic pyrophosphatase (n-terminal core)"/>
    <property type="match status" value="1"/>
</dbReference>
<dbReference type="Pfam" id="PF01368">
    <property type="entry name" value="DHH"/>
    <property type="match status" value="1"/>
</dbReference>
<evidence type="ECO:0000259" key="1">
    <source>
        <dbReference type="Pfam" id="PF01368"/>
    </source>
</evidence>
<feature type="non-terminal residue" evidence="2">
    <location>
        <position position="1"/>
    </location>
</feature>
<dbReference type="EMBL" id="BARS01036892">
    <property type="protein sequence ID" value="GAG20131.1"/>
    <property type="molecule type" value="Genomic_DNA"/>
</dbReference>
<proteinExistence type="predicted"/>
<dbReference type="Gene3D" id="3.10.310.30">
    <property type="match status" value="1"/>
</dbReference>
<sequence>RAVIKAIKRHSRFLVTSHINPEGDALGSELALASLLRKSGKQAFIVNSDKTPANYSFLPGAKKIHRGLEAKAFETAFIIDCPNKQRIGQVATLIDNQKPIINIDHHIGNKNFGKINWVDSCASSSGEMIYHLFELMQINLDRKDALNIYTAILTDTGSFRHSNTTSKAFRIASDLLRFEINPAKIYARIYESNSAQDATIMAKIISRMSFAANNKIAWVKIGNFEFKKIQRRPEVLDKILDFAKSINSVKVVIIFCQ</sequence>
<dbReference type="AlphaFoldDB" id="X0X560"/>
<protein>
    <recommendedName>
        <fullName evidence="1">DDH domain-containing protein</fullName>
    </recommendedName>
</protein>
<dbReference type="InterPro" id="IPR038763">
    <property type="entry name" value="DHH_sf"/>
</dbReference>
<evidence type="ECO:0000313" key="2">
    <source>
        <dbReference type="EMBL" id="GAG20131.1"/>
    </source>
</evidence>
<comment type="caution">
    <text evidence="2">The sequence shown here is derived from an EMBL/GenBank/DDBJ whole genome shotgun (WGS) entry which is preliminary data.</text>
</comment>
<dbReference type="PANTHER" id="PTHR47618:SF1">
    <property type="entry name" value="BIFUNCTIONAL OLIGORIBONUCLEASE AND PAP PHOSPHATASE NRNA"/>
    <property type="match status" value="1"/>
</dbReference>